<sequence>MAKASDISDEDTLGRWMNFAPRNSPLSLQPTHPAAPAWLARCHEASAFILTQPREGHIQREGLSLIAPSPCSVECDWKLQTAL</sequence>
<keyword evidence="2" id="KW-1185">Reference proteome</keyword>
<reference evidence="1 2" key="1">
    <citation type="submission" date="2024-01" db="EMBL/GenBank/DDBJ databases">
        <title>The complete chloroplast genome sequence of Lithospermum erythrorhizon: insights into the phylogenetic relationship among Boraginaceae species and the maternal lineages of purple gromwells.</title>
        <authorList>
            <person name="Okada T."/>
            <person name="Watanabe K."/>
        </authorList>
    </citation>
    <scope>NUCLEOTIDE SEQUENCE [LARGE SCALE GENOMIC DNA]</scope>
</reference>
<name>A0AAV3PT95_LITER</name>
<dbReference type="Proteomes" id="UP001454036">
    <property type="component" value="Unassembled WGS sequence"/>
</dbReference>
<proteinExistence type="predicted"/>
<protein>
    <submittedName>
        <fullName evidence="1">Uncharacterized protein</fullName>
    </submittedName>
</protein>
<dbReference type="AlphaFoldDB" id="A0AAV3PT95"/>
<evidence type="ECO:0000313" key="1">
    <source>
        <dbReference type="EMBL" id="GAA0155014.1"/>
    </source>
</evidence>
<gene>
    <name evidence="1" type="ORF">LIER_12841</name>
</gene>
<comment type="caution">
    <text evidence="1">The sequence shown here is derived from an EMBL/GenBank/DDBJ whole genome shotgun (WGS) entry which is preliminary data.</text>
</comment>
<organism evidence="1 2">
    <name type="scientific">Lithospermum erythrorhizon</name>
    <name type="common">Purple gromwell</name>
    <name type="synonym">Lithospermum officinale var. erythrorhizon</name>
    <dbReference type="NCBI Taxonomy" id="34254"/>
    <lineage>
        <taxon>Eukaryota</taxon>
        <taxon>Viridiplantae</taxon>
        <taxon>Streptophyta</taxon>
        <taxon>Embryophyta</taxon>
        <taxon>Tracheophyta</taxon>
        <taxon>Spermatophyta</taxon>
        <taxon>Magnoliopsida</taxon>
        <taxon>eudicotyledons</taxon>
        <taxon>Gunneridae</taxon>
        <taxon>Pentapetalae</taxon>
        <taxon>asterids</taxon>
        <taxon>lamiids</taxon>
        <taxon>Boraginales</taxon>
        <taxon>Boraginaceae</taxon>
        <taxon>Boraginoideae</taxon>
        <taxon>Lithospermeae</taxon>
        <taxon>Lithospermum</taxon>
    </lineage>
</organism>
<evidence type="ECO:0000313" key="2">
    <source>
        <dbReference type="Proteomes" id="UP001454036"/>
    </source>
</evidence>
<accession>A0AAV3PT95</accession>
<dbReference type="EMBL" id="BAABME010002522">
    <property type="protein sequence ID" value="GAA0155014.1"/>
    <property type="molecule type" value="Genomic_DNA"/>
</dbReference>